<dbReference type="OrthoDB" id="250654at2759"/>
<feature type="compositionally biased region" description="Acidic residues" evidence="1">
    <location>
        <begin position="307"/>
        <end position="322"/>
    </location>
</feature>
<dbReference type="InParanoid" id="D8LJZ8"/>
<evidence type="ECO:0000256" key="1">
    <source>
        <dbReference type="SAM" id="MobiDB-lite"/>
    </source>
</evidence>
<feature type="region of interest" description="Disordered" evidence="1">
    <location>
        <begin position="150"/>
        <end position="263"/>
    </location>
</feature>
<gene>
    <name evidence="2" type="ORF">Esi_0028_0048</name>
</gene>
<dbReference type="PANTHER" id="PTHR41747:SF1">
    <property type="entry name" value="CHROMOSOME UNDETERMINED SCAFFOLD_128, WHOLE GENOME SHOTGUN SEQUENCE"/>
    <property type="match status" value="1"/>
</dbReference>
<dbReference type="AlphaFoldDB" id="D8LJZ8"/>
<organism evidence="2 3">
    <name type="scientific">Ectocarpus siliculosus</name>
    <name type="common">Brown alga</name>
    <name type="synonym">Conferva siliculosa</name>
    <dbReference type="NCBI Taxonomy" id="2880"/>
    <lineage>
        <taxon>Eukaryota</taxon>
        <taxon>Sar</taxon>
        <taxon>Stramenopiles</taxon>
        <taxon>Ochrophyta</taxon>
        <taxon>PX clade</taxon>
        <taxon>Phaeophyceae</taxon>
        <taxon>Ectocarpales</taxon>
        <taxon>Ectocarpaceae</taxon>
        <taxon>Ectocarpus</taxon>
    </lineage>
</organism>
<sequence>MSVPSQGMMLSERPSGGSMAPSAGGATALAGAGSIGNYKGVMLCNRPFAGTAAAAKGGGGSGGAAAGKHAFVTGKVKSEVGFAGKSLQTEKLLRKRVKRETALTRHRKWLADLQLTKQALEEQYMEELQKKEESKRRFAEREARMRQMTRELGAAASDRKIGQGYGNEEQGSKAWAIGLDDDATVETATKNHTRPCSAGNDDDRLDGEEEGGNSRPELEEEEDVGSRIDPSELKAVEKRRKRDGKPCRPKWAMTEAEARVEDELKHEEELEELLQFTQGLDFGRYIKDAEVQSMIDQVKRRILELEGQPEVDEECPEDDDDGSGDRDQGQDDDPLDEAEIRMQAKIMKLTDMNLATFEGASDGASACNPREEDDNISIARTALSEGGRSVRSIHSARSLAAVAEKARVGIIRGGGSGGDGTGTAPARLEKGLSSTLSGGGDREMPVNDIVVVTHQDDGGLRRGGKNTVSNLPYIRRNPAL</sequence>
<protein>
    <submittedName>
        <fullName evidence="2">Uncharacterized protein</fullName>
    </submittedName>
</protein>
<feature type="region of interest" description="Disordered" evidence="1">
    <location>
        <begin position="304"/>
        <end position="333"/>
    </location>
</feature>
<dbReference type="OMA" id="DNQPEQK"/>
<feature type="compositionally biased region" description="Basic and acidic residues" evidence="1">
    <location>
        <begin position="224"/>
        <end position="236"/>
    </location>
</feature>
<feature type="region of interest" description="Disordered" evidence="1">
    <location>
        <begin position="1"/>
        <end position="24"/>
    </location>
</feature>
<reference evidence="2 3" key="1">
    <citation type="journal article" date="2010" name="Nature">
        <title>The Ectocarpus genome and the independent evolution of multicellularity in brown algae.</title>
        <authorList>
            <person name="Cock J.M."/>
            <person name="Sterck L."/>
            <person name="Rouze P."/>
            <person name="Scornet D."/>
            <person name="Allen A.E."/>
            <person name="Amoutzias G."/>
            <person name="Anthouard V."/>
            <person name="Artiguenave F."/>
            <person name="Aury J.M."/>
            <person name="Badger J.H."/>
            <person name="Beszteri B."/>
            <person name="Billiau K."/>
            <person name="Bonnet E."/>
            <person name="Bothwell J.H."/>
            <person name="Bowler C."/>
            <person name="Boyen C."/>
            <person name="Brownlee C."/>
            <person name="Carrano C.J."/>
            <person name="Charrier B."/>
            <person name="Cho G.Y."/>
            <person name="Coelho S.M."/>
            <person name="Collen J."/>
            <person name="Corre E."/>
            <person name="Da Silva C."/>
            <person name="Delage L."/>
            <person name="Delaroque N."/>
            <person name="Dittami S.M."/>
            <person name="Doulbeau S."/>
            <person name="Elias M."/>
            <person name="Farnham G."/>
            <person name="Gachon C.M."/>
            <person name="Gschloessl B."/>
            <person name="Heesch S."/>
            <person name="Jabbari K."/>
            <person name="Jubin C."/>
            <person name="Kawai H."/>
            <person name="Kimura K."/>
            <person name="Kloareg B."/>
            <person name="Kupper F.C."/>
            <person name="Lang D."/>
            <person name="Le Bail A."/>
            <person name="Leblanc C."/>
            <person name="Lerouge P."/>
            <person name="Lohr M."/>
            <person name="Lopez P.J."/>
            <person name="Martens C."/>
            <person name="Maumus F."/>
            <person name="Michel G."/>
            <person name="Miranda-Saavedra D."/>
            <person name="Morales J."/>
            <person name="Moreau H."/>
            <person name="Motomura T."/>
            <person name="Nagasato C."/>
            <person name="Napoli C.A."/>
            <person name="Nelson D.R."/>
            <person name="Nyvall-Collen P."/>
            <person name="Peters A.F."/>
            <person name="Pommier C."/>
            <person name="Potin P."/>
            <person name="Poulain J."/>
            <person name="Quesneville H."/>
            <person name="Read B."/>
            <person name="Rensing S.A."/>
            <person name="Ritter A."/>
            <person name="Rousvoal S."/>
            <person name="Samanta M."/>
            <person name="Samson G."/>
            <person name="Schroeder D.C."/>
            <person name="Segurens B."/>
            <person name="Strittmatter M."/>
            <person name="Tonon T."/>
            <person name="Tregear J.W."/>
            <person name="Valentin K."/>
            <person name="von Dassow P."/>
            <person name="Yamagishi T."/>
            <person name="Van de Peer Y."/>
            <person name="Wincker P."/>
        </authorList>
    </citation>
    <scope>NUCLEOTIDE SEQUENCE [LARGE SCALE GENOMIC DNA]</scope>
    <source>
        <strain evidence="3">Ec32 / CCAP1310/4</strain>
    </source>
</reference>
<dbReference type="PANTHER" id="PTHR41747">
    <property type="entry name" value="CHROMOSOME UNDETERMINED SCAFFOLD_128, WHOLE GENOME SHOTGUN SEQUENCE"/>
    <property type="match status" value="1"/>
</dbReference>
<keyword evidence="3" id="KW-1185">Reference proteome</keyword>
<proteinExistence type="predicted"/>
<dbReference type="EMBL" id="FN649741">
    <property type="protein sequence ID" value="CBN74467.1"/>
    <property type="molecule type" value="Genomic_DNA"/>
</dbReference>
<dbReference type="Proteomes" id="UP000002630">
    <property type="component" value="Linkage Group LG16"/>
</dbReference>
<dbReference type="eggNOG" id="ENOG502QUHB">
    <property type="taxonomic scope" value="Eukaryota"/>
</dbReference>
<dbReference type="EMBL" id="FN648464">
    <property type="protein sequence ID" value="CBN74467.1"/>
    <property type="molecule type" value="Genomic_DNA"/>
</dbReference>
<evidence type="ECO:0000313" key="3">
    <source>
        <dbReference type="Proteomes" id="UP000002630"/>
    </source>
</evidence>
<evidence type="ECO:0000313" key="2">
    <source>
        <dbReference type="EMBL" id="CBN74467.1"/>
    </source>
</evidence>
<name>D8LJZ8_ECTSI</name>
<accession>D8LJZ8</accession>
<feature type="compositionally biased region" description="Low complexity" evidence="1">
    <location>
        <begin position="15"/>
        <end position="24"/>
    </location>
</feature>